<comment type="caution">
    <text evidence="1">The sequence shown here is derived from an EMBL/GenBank/DDBJ whole genome shotgun (WGS) entry which is preliminary data.</text>
</comment>
<name>A0A9X6LID3_BACUH</name>
<evidence type="ECO:0000313" key="1">
    <source>
        <dbReference type="EMBL" id="OUB41434.1"/>
    </source>
</evidence>
<proteinExistence type="predicted"/>
<sequence>MKNGLYLNSSVGRLQPNVKKNIIFKHEDGNPTLTIEATDDNKLLLNDKRVESMQDIEKSLALIVKAMCGIF</sequence>
<evidence type="ECO:0000313" key="3">
    <source>
        <dbReference type="Proteomes" id="UP000194816"/>
    </source>
</evidence>
<protein>
    <submittedName>
        <fullName evidence="1">Uncharacterized protein</fullName>
    </submittedName>
</protein>
<dbReference type="RefSeq" id="WP_088024767.1">
    <property type="nucleotide sequence ID" value="NZ_MOOK01000026.1"/>
</dbReference>
<reference evidence="1 3" key="1">
    <citation type="submission" date="2016-10" db="EMBL/GenBank/DDBJ databases">
        <title>Comparative genomics of Bacillus thuringiensis reveals a path to pathogens against multiple invertebrate hosts.</title>
        <authorList>
            <person name="Zheng J."/>
            <person name="Gao Q."/>
            <person name="Liu H."/>
            <person name="Peng D."/>
            <person name="Ruan L."/>
            <person name="Sun M."/>
        </authorList>
    </citation>
    <scope>NUCLEOTIDE SEQUENCE [LARGE SCALE GENOMIC DNA]</scope>
    <source>
        <strain evidence="1">BGSC 4AU1</strain>
    </source>
</reference>
<dbReference type="EMBL" id="MOOK01000223">
    <property type="protein sequence ID" value="OUB41434.1"/>
    <property type="molecule type" value="Genomic_DNA"/>
</dbReference>
<dbReference type="EMBL" id="MOOK01000026">
    <property type="protein sequence ID" value="OUB61230.1"/>
    <property type="molecule type" value="Genomic_DNA"/>
</dbReference>
<dbReference type="AlphaFoldDB" id="A0A9X6LID3"/>
<accession>A0A9X6LID3</accession>
<organism evidence="1 3">
    <name type="scientific">Bacillus thuringiensis subsp. higo</name>
    <dbReference type="NCBI Taxonomy" id="132266"/>
    <lineage>
        <taxon>Bacteria</taxon>
        <taxon>Bacillati</taxon>
        <taxon>Bacillota</taxon>
        <taxon>Bacilli</taxon>
        <taxon>Bacillales</taxon>
        <taxon>Bacillaceae</taxon>
        <taxon>Bacillus</taxon>
        <taxon>Bacillus cereus group</taxon>
    </lineage>
</organism>
<gene>
    <name evidence="2" type="ORF">BK716_01620</name>
    <name evidence="1" type="ORF">BK716_29530</name>
</gene>
<evidence type="ECO:0000313" key="2">
    <source>
        <dbReference type="EMBL" id="OUB61230.1"/>
    </source>
</evidence>
<dbReference type="Proteomes" id="UP000194816">
    <property type="component" value="Unassembled WGS sequence"/>
</dbReference>